<dbReference type="Proteomes" id="UP000295560">
    <property type="component" value="Unassembled WGS sequence"/>
</dbReference>
<organism evidence="7 8">
    <name type="scientific">Pseudonocardia endophytica</name>
    <dbReference type="NCBI Taxonomy" id="401976"/>
    <lineage>
        <taxon>Bacteria</taxon>
        <taxon>Bacillati</taxon>
        <taxon>Actinomycetota</taxon>
        <taxon>Actinomycetes</taxon>
        <taxon>Pseudonocardiales</taxon>
        <taxon>Pseudonocardiaceae</taxon>
        <taxon>Pseudonocardia</taxon>
    </lineage>
</organism>
<dbReference type="InterPro" id="IPR036188">
    <property type="entry name" value="FAD/NAD-bd_sf"/>
</dbReference>
<keyword evidence="3" id="KW-0274">FAD</keyword>
<keyword evidence="2" id="KW-0285">Flavoprotein</keyword>
<protein>
    <submittedName>
        <fullName evidence="7">3-phenylpropionate/trans-cinnamate dioxygenase ferredoxin reductase subunit</fullName>
    </submittedName>
</protein>
<evidence type="ECO:0000256" key="2">
    <source>
        <dbReference type="ARBA" id="ARBA00022630"/>
    </source>
</evidence>
<dbReference type="SUPFAM" id="SSF55424">
    <property type="entry name" value="FAD/NAD-linked reductases, dimerisation (C-terminal) domain"/>
    <property type="match status" value="1"/>
</dbReference>
<dbReference type="Gene3D" id="3.30.390.30">
    <property type="match status" value="1"/>
</dbReference>
<dbReference type="Pfam" id="PF07992">
    <property type="entry name" value="Pyr_redox_2"/>
    <property type="match status" value="1"/>
</dbReference>
<evidence type="ECO:0000256" key="4">
    <source>
        <dbReference type="ARBA" id="ARBA00023002"/>
    </source>
</evidence>
<evidence type="ECO:0000259" key="5">
    <source>
        <dbReference type="Pfam" id="PF07992"/>
    </source>
</evidence>
<dbReference type="Pfam" id="PF14759">
    <property type="entry name" value="Reductase_C"/>
    <property type="match status" value="1"/>
</dbReference>
<accession>A0A4R1I965</accession>
<dbReference type="GO" id="GO:0005737">
    <property type="term" value="C:cytoplasm"/>
    <property type="evidence" value="ECO:0007669"/>
    <property type="project" value="TreeGrafter"/>
</dbReference>
<dbReference type="RefSeq" id="WP_243653425.1">
    <property type="nucleotide sequence ID" value="NZ_SMFZ01000001.1"/>
</dbReference>
<dbReference type="SUPFAM" id="SSF51905">
    <property type="entry name" value="FAD/NAD(P)-binding domain"/>
    <property type="match status" value="2"/>
</dbReference>
<dbReference type="PANTHER" id="PTHR43557">
    <property type="entry name" value="APOPTOSIS-INDUCING FACTOR 1"/>
    <property type="match status" value="1"/>
</dbReference>
<dbReference type="AlphaFoldDB" id="A0A4R1I965"/>
<keyword evidence="7" id="KW-0223">Dioxygenase</keyword>
<feature type="domain" description="FAD/NAD(P)-binding" evidence="5">
    <location>
        <begin position="5"/>
        <end position="302"/>
    </location>
</feature>
<dbReference type="GO" id="GO:0016651">
    <property type="term" value="F:oxidoreductase activity, acting on NAD(P)H"/>
    <property type="evidence" value="ECO:0007669"/>
    <property type="project" value="TreeGrafter"/>
</dbReference>
<dbReference type="Gene3D" id="3.50.50.60">
    <property type="entry name" value="FAD/NAD(P)-binding domain"/>
    <property type="match status" value="2"/>
</dbReference>
<evidence type="ECO:0000313" key="7">
    <source>
        <dbReference type="EMBL" id="TCK26762.1"/>
    </source>
</evidence>
<dbReference type="EMBL" id="SMFZ01000001">
    <property type="protein sequence ID" value="TCK26762.1"/>
    <property type="molecule type" value="Genomic_DNA"/>
</dbReference>
<gene>
    <name evidence="7" type="ORF">EV378_2607</name>
</gene>
<dbReference type="InterPro" id="IPR050446">
    <property type="entry name" value="FAD-oxidoreductase/Apoptosis"/>
</dbReference>
<dbReference type="InterPro" id="IPR028202">
    <property type="entry name" value="Reductase_C"/>
</dbReference>
<sequence length="413" mass="43257">MTGSRFVIVGGGAAAASAAAALRRAGYDGAVTVVSAEGMPPYERPPLSKGFLTGACGRAELLLHPPQWYDENGVELVLDTRAESVDVPGHVVRLTGGRRIAYDRLLLATGGTARRLPVPESERVLCLREVGDAEALAGRLAPGDPLVVVGGGFIGCEIAASARELGVDVTMLEAGRVPLQRVLGDQAGSVVAELHRERGVTVRTGETIETIESGADGAVVHTTTGPIECATVVVALGLTPATGLAAGAGIAVDEATGGILVDRFCRTSAPDVYAAGDVAAHEHPAYPRPVRVEHHDHAVRQGAAAARSMLHGDTEPYDDLHWFWSDQYEFSLQQIGRADGCDGSVVRGSLDERCFSVVSLADGRARSVFAFDRATDILGGRRLIASGRQVTATELADTSVSLKKLATAERERT</sequence>
<dbReference type="PRINTS" id="PR00368">
    <property type="entry name" value="FADPNR"/>
</dbReference>
<evidence type="ECO:0000313" key="8">
    <source>
        <dbReference type="Proteomes" id="UP000295560"/>
    </source>
</evidence>
<evidence type="ECO:0000256" key="3">
    <source>
        <dbReference type="ARBA" id="ARBA00022827"/>
    </source>
</evidence>
<dbReference type="InterPro" id="IPR023753">
    <property type="entry name" value="FAD/NAD-binding_dom"/>
</dbReference>
<keyword evidence="8" id="KW-1185">Reference proteome</keyword>
<comment type="cofactor">
    <cofactor evidence="1">
        <name>FAD</name>
        <dbReference type="ChEBI" id="CHEBI:57692"/>
    </cofactor>
</comment>
<dbReference type="PRINTS" id="PR00411">
    <property type="entry name" value="PNDRDTASEI"/>
</dbReference>
<keyword evidence="4" id="KW-0560">Oxidoreductase</keyword>
<dbReference type="InterPro" id="IPR016156">
    <property type="entry name" value="FAD/NAD-linked_Rdtase_dimer_sf"/>
</dbReference>
<reference evidence="7 8" key="1">
    <citation type="submission" date="2019-03" db="EMBL/GenBank/DDBJ databases">
        <title>Sequencing the genomes of 1000 actinobacteria strains.</title>
        <authorList>
            <person name="Klenk H.-P."/>
        </authorList>
    </citation>
    <scope>NUCLEOTIDE SEQUENCE [LARGE SCALE GENOMIC DNA]</scope>
    <source>
        <strain evidence="7 8">DSM 44969</strain>
    </source>
</reference>
<evidence type="ECO:0000256" key="1">
    <source>
        <dbReference type="ARBA" id="ARBA00001974"/>
    </source>
</evidence>
<name>A0A4R1I965_PSEEN</name>
<proteinExistence type="predicted"/>
<dbReference type="GO" id="GO:0051213">
    <property type="term" value="F:dioxygenase activity"/>
    <property type="evidence" value="ECO:0007669"/>
    <property type="project" value="UniProtKB-KW"/>
</dbReference>
<dbReference type="PANTHER" id="PTHR43557:SF2">
    <property type="entry name" value="RIESKE DOMAIN-CONTAINING PROTEIN-RELATED"/>
    <property type="match status" value="1"/>
</dbReference>
<comment type="caution">
    <text evidence="7">The sequence shown here is derived from an EMBL/GenBank/DDBJ whole genome shotgun (WGS) entry which is preliminary data.</text>
</comment>
<evidence type="ECO:0000259" key="6">
    <source>
        <dbReference type="Pfam" id="PF14759"/>
    </source>
</evidence>
<feature type="domain" description="Reductase C-terminal" evidence="6">
    <location>
        <begin position="322"/>
        <end position="406"/>
    </location>
</feature>